<dbReference type="AlphaFoldDB" id="A0A917LEN1"/>
<keyword evidence="10" id="KW-1185">Reference proteome</keyword>
<gene>
    <name evidence="9" type="ORF">GCM10010916_36770</name>
</gene>
<dbReference type="SUPFAM" id="SSF55031">
    <property type="entry name" value="Bacterial exopeptidase dimerisation domain"/>
    <property type="match status" value="1"/>
</dbReference>
<organism evidence="9 10">
    <name type="scientific">Paenibacillus abyssi</name>
    <dbReference type="NCBI Taxonomy" id="1340531"/>
    <lineage>
        <taxon>Bacteria</taxon>
        <taxon>Bacillati</taxon>
        <taxon>Bacillota</taxon>
        <taxon>Bacilli</taxon>
        <taxon>Bacillales</taxon>
        <taxon>Paenibacillaceae</taxon>
        <taxon>Paenibacillus</taxon>
    </lineage>
</organism>
<evidence type="ECO:0000313" key="10">
    <source>
        <dbReference type="Proteomes" id="UP000644756"/>
    </source>
</evidence>
<comment type="cofactor">
    <cofactor evidence="1">
        <name>Mn(2+)</name>
        <dbReference type="ChEBI" id="CHEBI:29035"/>
    </cofactor>
</comment>
<evidence type="ECO:0000256" key="7">
    <source>
        <dbReference type="PIRSR" id="PIRSR001235-1"/>
    </source>
</evidence>
<dbReference type="NCBIfam" id="NF006771">
    <property type="entry name" value="PRK09290.1-5"/>
    <property type="match status" value="1"/>
</dbReference>
<dbReference type="InterPro" id="IPR036264">
    <property type="entry name" value="Bact_exopeptidase_dim_dom"/>
</dbReference>
<feature type="binding site" evidence="7">
    <location>
        <position position="125"/>
    </location>
    <ligand>
        <name>Zn(2+)</name>
        <dbReference type="ChEBI" id="CHEBI:29105"/>
        <label>2</label>
    </ligand>
</feature>
<dbReference type="Gene3D" id="3.30.70.360">
    <property type="match status" value="1"/>
</dbReference>
<accession>A0A917LEN1</accession>
<dbReference type="NCBIfam" id="TIGR01879">
    <property type="entry name" value="hydantase"/>
    <property type="match status" value="1"/>
</dbReference>
<comment type="cofactor">
    <cofactor evidence="7">
        <name>Zn(2+)</name>
        <dbReference type="ChEBI" id="CHEBI:29105"/>
    </cofactor>
    <text evidence="7">Binds 2 Zn(2+) ions per subunit.</text>
</comment>
<dbReference type="GO" id="GO:0016813">
    <property type="term" value="F:hydrolase activity, acting on carbon-nitrogen (but not peptide) bonds, in linear amidines"/>
    <property type="evidence" value="ECO:0007669"/>
    <property type="project" value="InterPro"/>
</dbReference>
<feature type="domain" description="Peptidase M20 dimerisation" evidence="8">
    <location>
        <begin position="212"/>
        <end position="311"/>
    </location>
</feature>
<dbReference type="PANTHER" id="PTHR32494:SF19">
    <property type="entry name" value="ALLANTOATE DEIMINASE-RELATED"/>
    <property type="match status" value="1"/>
</dbReference>
<proteinExistence type="inferred from homology"/>
<evidence type="ECO:0000256" key="3">
    <source>
        <dbReference type="ARBA" id="ARBA00011738"/>
    </source>
</evidence>
<dbReference type="Pfam" id="PF01546">
    <property type="entry name" value="Peptidase_M20"/>
    <property type="match status" value="1"/>
</dbReference>
<feature type="binding site" evidence="7">
    <location>
        <position position="79"/>
    </location>
    <ligand>
        <name>Zn(2+)</name>
        <dbReference type="ChEBI" id="CHEBI:29105"/>
        <label>1</label>
    </ligand>
</feature>
<sequence length="414" mass="44630">MVNSDRLWKRIFELAEVGKQKSGGITRLSFTEEDKAAKTLVASYMKEAGLTVREDAIGNLIGRKEGKTPDAPLIVLGSHIDTVPNGGSFDGALGVLSGIEVLHTLHEQGVETDSPIEVIAFTDEEGTRFQFGMIGSRAFAGILADEQVEGAVDSNGTSLAQAMRESGFNPQAIADAARKPGSIKAYLEVHIEQGKVLENRGLPVGIVSGIAGPLWMKWVITGEAGHAGATPMGLRKDPLAAAARLMSYFEEEASKYPNAVATVGTISVKPGGVNVIPGQVEFTLDLRDIDEEARDEVESRLIDFANKVCEERGVDFHLETLQRVPPVPCSEPLQQVIRQAVRQEGLEDFCLPSGAGHDGMQFKELCPVGMIFVRSKDGVSHNPAEWSSKEDCGQAADVLYRVVSELSRNEHPLV</sequence>
<dbReference type="PIRSF" id="PIRSF001235">
    <property type="entry name" value="Amidase_carbamoylase"/>
    <property type="match status" value="1"/>
</dbReference>
<dbReference type="RefSeq" id="WP_188532539.1">
    <property type="nucleotide sequence ID" value="NZ_BMGR01000013.1"/>
</dbReference>
<dbReference type="Proteomes" id="UP000644756">
    <property type="component" value="Unassembled WGS sequence"/>
</dbReference>
<dbReference type="PANTHER" id="PTHR32494">
    <property type="entry name" value="ALLANTOATE DEIMINASE-RELATED"/>
    <property type="match status" value="1"/>
</dbReference>
<keyword evidence="4 7" id="KW-0479">Metal-binding</keyword>
<feature type="binding site" evidence="7">
    <location>
        <position position="90"/>
    </location>
    <ligand>
        <name>Zn(2+)</name>
        <dbReference type="ChEBI" id="CHEBI:29105"/>
        <label>1</label>
    </ligand>
</feature>
<dbReference type="CDD" id="cd03884">
    <property type="entry name" value="M20_bAS"/>
    <property type="match status" value="1"/>
</dbReference>
<evidence type="ECO:0000256" key="2">
    <source>
        <dbReference type="ARBA" id="ARBA00006153"/>
    </source>
</evidence>
<dbReference type="GO" id="GO:0046872">
    <property type="term" value="F:metal ion binding"/>
    <property type="evidence" value="ECO:0007669"/>
    <property type="project" value="UniProtKB-KW"/>
</dbReference>
<dbReference type="EMBL" id="BMGR01000013">
    <property type="protein sequence ID" value="GGG16559.1"/>
    <property type="molecule type" value="Genomic_DNA"/>
</dbReference>
<feature type="binding site" evidence="7">
    <location>
        <position position="90"/>
    </location>
    <ligand>
        <name>Zn(2+)</name>
        <dbReference type="ChEBI" id="CHEBI:29105"/>
        <label>2</label>
    </ligand>
</feature>
<dbReference type="InterPro" id="IPR010158">
    <property type="entry name" value="Amidase_Cbmase"/>
</dbReference>
<dbReference type="Gene3D" id="3.40.630.10">
    <property type="entry name" value="Zn peptidases"/>
    <property type="match status" value="1"/>
</dbReference>
<dbReference type="Pfam" id="PF07687">
    <property type="entry name" value="M20_dimer"/>
    <property type="match status" value="1"/>
</dbReference>
<evidence type="ECO:0000313" key="9">
    <source>
        <dbReference type="EMBL" id="GGG16559.1"/>
    </source>
</evidence>
<keyword evidence="7" id="KW-0862">Zinc</keyword>
<reference evidence="9" key="2">
    <citation type="submission" date="2020-09" db="EMBL/GenBank/DDBJ databases">
        <authorList>
            <person name="Sun Q."/>
            <person name="Zhou Y."/>
        </authorList>
    </citation>
    <scope>NUCLEOTIDE SEQUENCE</scope>
    <source>
        <strain evidence="9">CGMCC 1.12987</strain>
    </source>
</reference>
<comment type="subunit">
    <text evidence="3">Homodimer.</text>
</comment>
<reference evidence="9" key="1">
    <citation type="journal article" date="2014" name="Int. J. Syst. Evol. Microbiol.">
        <title>Complete genome sequence of Corynebacterium casei LMG S-19264T (=DSM 44701T), isolated from a smear-ripened cheese.</title>
        <authorList>
            <consortium name="US DOE Joint Genome Institute (JGI-PGF)"/>
            <person name="Walter F."/>
            <person name="Albersmeier A."/>
            <person name="Kalinowski J."/>
            <person name="Ruckert C."/>
        </authorList>
    </citation>
    <scope>NUCLEOTIDE SEQUENCE</scope>
    <source>
        <strain evidence="9">CGMCC 1.12987</strain>
    </source>
</reference>
<keyword evidence="5 9" id="KW-0378">Hydrolase</keyword>
<feature type="binding site" evidence="7">
    <location>
        <position position="381"/>
    </location>
    <ligand>
        <name>Zn(2+)</name>
        <dbReference type="ChEBI" id="CHEBI:29105"/>
        <label>2</label>
    </ligand>
</feature>
<evidence type="ECO:0000256" key="6">
    <source>
        <dbReference type="ARBA" id="ARBA00023211"/>
    </source>
</evidence>
<name>A0A917LEN1_9BACL</name>
<evidence type="ECO:0000256" key="5">
    <source>
        <dbReference type="ARBA" id="ARBA00022801"/>
    </source>
</evidence>
<dbReference type="InterPro" id="IPR002933">
    <property type="entry name" value="Peptidase_M20"/>
</dbReference>
<dbReference type="InterPro" id="IPR011650">
    <property type="entry name" value="Peptidase_M20_dimer"/>
</dbReference>
<evidence type="ECO:0000259" key="8">
    <source>
        <dbReference type="Pfam" id="PF07687"/>
    </source>
</evidence>
<evidence type="ECO:0000256" key="4">
    <source>
        <dbReference type="ARBA" id="ARBA00022723"/>
    </source>
</evidence>
<feature type="binding site" evidence="7">
    <location>
        <position position="190"/>
    </location>
    <ligand>
        <name>Zn(2+)</name>
        <dbReference type="ChEBI" id="CHEBI:29105"/>
        <label>1</label>
    </ligand>
</feature>
<keyword evidence="6" id="KW-0464">Manganese</keyword>
<evidence type="ECO:0000256" key="1">
    <source>
        <dbReference type="ARBA" id="ARBA00001936"/>
    </source>
</evidence>
<comment type="caution">
    <text evidence="9">The sequence shown here is derived from an EMBL/GenBank/DDBJ whole genome shotgun (WGS) entry which is preliminary data.</text>
</comment>
<comment type="similarity">
    <text evidence="2">Belongs to the peptidase M20 family.</text>
</comment>
<protein>
    <submittedName>
        <fullName evidence="9">Zn-dependent hydrolase</fullName>
    </submittedName>
</protein>
<dbReference type="SUPFAM" id="SSF53187">
    <property type="entry name" value="Zn-dependent exopeptidases"/>
    <property type="match status" value="1"/>
</dbReference>